<sequence length="935" mass="92309">MFSNSVVSIMLSTAAIATYLTVLFLIPGVFPQNELFNQSEAYCRRFIPLLISSDFGLCTYPCLLLSVDQPPKVLVLSEPDGTACKVLNGFQQTPQVGNCRGGFCQETRYYDITKRVKRDVSASVSPGQQNSSVVQKQLSTRRGSKNPKTSRRERIELRRRQMWSRCDCASMRGLLIDMSYSISGLGIGRRGKRGRRRKVGCRVICFFLVNKYKHDRNWASLFEARFSTAGSGKFENATGIYSGHNRGDHSISSNRTDVTTSTVTATIRNPQSPGARVNRSGLIGSGGTELTNNHASRSAAPGALNSANGINAGGATAGGNNTSAGTTGSGNVGSAIVNTIGTSAVLPVTGNVGSGGISNATTDNKLSNSVEAGSPGSGGANVSPSTLPGVTVHLGMAETAVTLGKPVGAVSTGGITGSGSSSAGSAHIGSSANGTVISTPSTTGTGGISTNGVRGPGALNNGSGSGLSSISAGGSGSGAEIGLESGTAPTNVVVSNTRLREQPSVHNVESVPGTRPVTSSGTGRADSNHVGDETPVPGVHGAVAGGLPRQTNSRPPTNTVAGAPQTGSGLSTATTSSESALGTISLGGGTNATSSNVPAVSGSSGTVITANGGNAGSSTPSGAHASSRGRVSGSTASVSSGGGSSSGEGPLNGFTSNGGVISGTVPENNVSSAHPSGTRIGPSFSSGGARVGGTSESTRGAGLPGASPAPTNNNPVVTAGSSEHSSGTGSGGAGVGAASESTAGAGLPGATPTPTNVNPVVTAGSTEHSVGTGGTRNTGNEGARGASSGDATRTISTSLPNGSGNNLNNVPGAASAGSTIGLGESYGTVFGSTTRYGAGTFSGNNMPENVGGAYGNGASGFGNAGSGMSSGPWGRPGEVFNGMGAMGAGYGNTGYTGNFANMPGAPPFGRVGGFGSNRRFPSDIGIYDDDIFFQE</sequence>
<evidence type="ECO:0000313" key="3">
    <source>
        <dbReference type="EMBL" id="MAA12200.1"/>
    </source>
</evidence>
<feature type="compositionally biased region" description="Polar residues" evidence="1">
    <location>
        <begin position="487"/>
        <end position="497"/>
    </location>
</feature>
<organism evidence="3">
    <name type="scientific">Rhipicephalus zambeziensis</name>
    <dbReference type="NCBI Taxonomy" id="60191"/>
    <lineage>
        <taxon>Eukaryota</taxon>
        <taxon>Metazoa</taxon>
        <taxon>Ecdysozoa</taxon>
        <taxon>Arthropoda</taxon>
        <taxon>Chelicerata</taxon>
        <taxon>Arachnida</taxon>
        <taxon>Acari</taxon>
        <taxon>Parasitiformes</taxon>
        <taxon>Ixodida</taxon>
        <taxon>Ixodoidea</taxon>
        <taxon>Ixodidae</taxon>
        <taxon>Rhipicephalinae</taxon>
        <taxon>Rhipicephalus</taxon>
        <taxon>Rhipicephalus</taxon>
    </lineage>
</organism>
<feature type="compositionally biased region" description="Low complexity" evidence="1">
    <location>
        <begin position="566"/>
        <end position="576"/>
    </location>
</feature>
<feature type="compositionally biased region" description="Polar residues" evidence="1">
    <location>
        <begin position="653"/>
        <end position="675"/>
    </location>
</feature>
<feature type="compositionally biased region" description="Polar residues" evidence="1">
    <location>
        <begin position="549"/>
        <end position="560"/>
    </location>
</feature>
<proteinExistence type="predicted"/>
<feature type="region of interest" description="Disordered" evidence="1">
    <location>
        <begin position="120"/>
        <end position="155"/>
    </location>
</feature>
<feature type="compositionally biased region" description="Polar residues" evidence="1">
    <location>
        <begin position="360"/>
        <end position="371"/>
    </location>
</feature>
<feature type="compositionally biased region" description="Low complexity" evidence="1">
    <location>
        <begin position="718"/>
        <end position="727"/>
    </location>
</feature>
<evidence type="ECO:0000256" key="1">
    <source>
        <dbReference type="SAM" id="MobiDB-lite"/>
    </source>
</evidence>
<feature type="transmembrane region" description="Helical" evidence="2">
    <location>
        <begin position="6"/>
        <end position="26"/>
    </location>
</feature>
<feature type="compositionally biased region" description="Polar residues" evidence="1">
    <location>
        <begin position="122"/>
        <end position="141"/>
    </location>
</feature>
<keyword evidence="2" id="KW-0472">Membrane</keyword>
<feature type="region of interest" description="Disordered" evidence="1">
    <location>
        <begin position="360"/>
        <end position="385"/>
    </location>
</feature>
<feature type="region of interest" description="Disordered" evidence="1">
    <location>
        <begin position="611"/>
        <end position="810"/>
    </location>
</feature>
<evidence type="ECO:0000256" key="2">
    <source>
        <dbReference type="SAM" id="Phobius"/>
    </source>
</evidence>
<accession>A0A224YEK3</accession>
<feature type="compositionally biased region" description="Low complexity" evidence="1">
    <location>
        <begin position="535"/>
        <end position="546"/>
    </location>
</feature>
<dbReference type="AlphaFoldDB" id="A0A224YEK3"/>
<feature type="region of interest" description="Disordered" evidence="1">
    <location>
        <begin position="417"/>
        <end position="576"/>
    </location>
</feature>
<feature type="compositionally biased region" description="Low complexity" evidence="1">
    <location>
        <begin position="798"/>
        <end position="810"/>
    </location>
</feature>
<keyword evidence="2" id="KW-0812">Transmembrane</keyword>
<feature type="compositionally biased region" description="Low complexity" evidence="1">
    <location>
        <begin position="736"/>
        <end position="764"/>
    </location>
</feature>
<feature type="compositionally biased region" description="Low complexity" evidence="1">
    <location>
        <begin position="625"/>
        <end position="639"/>
    </location>
</feature>
<feature type="compositionally biased region" description="Low complexity" evidence="1">
    <location>
        <begin position="417"/>
        <end position="443"/>
    </location>
</feature>
<dbReference type="EMBL" id="GFPF01001054">
    <property type="protein sequence ID" value="MAA12200.1"/>
    <property type="molecule type" value="Transcribed_RNA"/>
</dbReference>
<keyword evidence="2" id="KW-1133">Transmembrane helix</keyword>
<feature type="compositionally biased region" description="Low complexity" evidence="1">
    <location>
        <begin position="450"/>
        <end position="472"/>
    </location>
</feature>
<protein>
    <submittedName>
        <fullName evidence="3">Glycine rich superfamily member</fullName>
    </submittedName>
</protein>
<reference evidence="3" key="1">
    <citation type="journal article" date="2017" name="Parasit. Vectors">
        <title>Sialotranscriptomics of Rhipicephalus zambeziensis reveals intricate expression profiles of secretory proteins and suggests tight temporal transcriptional regulation during blood-feeding.</title>
        <authorList>
            <person name="de Castro M.H."/>
            <person name="de Klerk D."/>
            <person name="Pienaar R."/>
            <person name="Rees D.J.G."/>
            <person name="Mans B.J."/>
        </authorList>
    </citation>
    <scope>NUCLEOTIDE SEQUENCE</scope>
    <source>
        <tissue evidence="3">Salivary glands</tissue>
    </source>
</reference>
<feature type="compositionally biased region" description="Polar residues" evidence="1">
    <location>
        <begin position="611"/>
        <end position="621"/>
    </location>
</feature>
<name>A0A224YEK3_9ACAR</name>